<dbReference type="Pfam" id="PF07963">
    <property type="entry name" value="N_methyl"/>
    <property type="match status" value="1"/>
</dbReference>
<evidence type="ECO:0000313" key="7">
    <source>
        <dbReference type="EMBL" id="KKS41004.1"/>
    </source>
</evidence>
<dbReference type="EMBL" id="LCCW01000035">
    <property type="protein sequence ID" value="KKS41004.1"/>
    <property type="molecule type" value="Genomic_DNA"/>
</dbReference>
<organism evidence="7 8">
    <name type="scientific">Candidatus Kuenenbacteria bacterium GW2011_GWA2_42_15</name>
    <dbReference type="NCBI Taxonomy" id="1618677"/>
    <lineage>
        <taxon>Bacteria</taxon>
        <taxon>Candidatus Kueneniibacteriota</taxon>
    </lineage>
</organism>
<evidence type="ECO:0000256" key="2">
    <source>
        <dbReference type="ARBA" id="ARBA00022481"/>
    </source>
</evidence>
<evidence type="ECO:0000256" key="4">
    <source>
        <dbReference type="ARBA" id="ARBA00022989"/>
    </source>
</evidence>
<keyword evidence="5 6" id="KW-0472">Membrane</keyword>
<gene>
    <name evidence="7" type="ORF">UV02_C0035G0005</name>
</gene>
<dbReference type="Proteomes" id="UP000034516">
    <property type="component" value="Unassembled WGS sequence"/>
</dbReference>
<dbReference type="InterPro" id="IPR012902">
    <property type="entry name" value="N_methyl_site"/>
</dbReference>
<dbReference type="SUPFAM" id="SSF54523">
    <property type="entry name" value="Pili subunits"/>
    <property type="match status" value="1"/>
</dbReference>
<comment type="caution">
    <text evidence="7">The sequence shown here is derived from an EMBL/GenBank/DDBJ whole genome shotgun (WGS) entry which is preliminary data.</text>
</comment>
<dbReference type="AlphaFoldDB" id="A0A0G0YWP1"/>
<reference evidence="7 8" key="1">
    <citation type="journal article" date="2015" name="Nature">
        <title>rRNA introns, odd ribosomes, and small enigmatic genomes across a large radiation of phyla.</title>
        <authorList>
            <person name="Brown C.T."/>
            <person name="Hug L.A."/>
            <person name="Thomas B.C."/>
            <person name="Sharon I."/>
            <person name="Castelle C.J."/>
            <person name="Singh A."/>
            <person name="Wilkins M.J."/>
            <person name="Williams K.H."/>
            <person name="Banfield J.F."/>
        </authorList>
    </citation>
    <scope>NUCLEOTIDE SEQUENCE [LARGE SCALE GENOMIC DNA]</scope>
</reference>
<dbReference type="PANTHER" id="PTHR30093">
    <property type="entry name" value="GENERAL SECRETION PATHWAY PROTEIN G"/>
    <property type="match status" value="1"/>
</dbReference>
<dbReference type="PANTHER" id="PTHR30093:SF44">
    <property type="entry name" value="TYPE II SECRETION SYSTEM CORE PROTEIN G"/>
    <property type="match status" value="1"/>
</dbReference>
<evidence type="ECO:0008006" key="9">
    <source>
        <dbReference type="Google" id="ProtNLM"/>
    </source>
</evidence>
<evidence type="ECO:0000256" key="5">
    <source>
        <dbReference type="ARBA" id="ARBA00023136"/>
    </source>
</evidence>
<sequence length="160" mass="16550">MKNRKGFTLIELLVVIAIIGLLATLSVVALNNARLKSRDAKRVSDIKQIQTALEMYYVDQNGYPSLATATALGVTGGNYACLNNTTAGWAAANCTGTVYMGVVPANPAPNGTAYNYCSATSAAPTACAASTQSYMITFTLEGNTGGLTSGIRTASPNGIQ</sequence>
<evidence type="ECO:0000256" key="1">
    <source>
        <dbReference type="ARBA" id="ARBA00004167"/>
    </source>
</evidence>
<feature type="transmembrane region" description="Helical" evidence="6">
    <location>
        <begin position="12"/>
        <end position="33"/>
    </location>
</feature>
<dbReference type="GO" id="GO:0015627">
    <property type="term" value="C:type II protein secretion system complex"/>
    <property type="evidence" value="ECO:0007669"/>
    <property type="project" value="InterPro"/>
</dbReference>
<dbReference type="PROSITE" id="PS00409">
    <property type="entry name" value="PROKAR_NTER_METHYL"/>
    <property type="match status" value="1"/>
</dbReference>
<dbReference type="NCBIfam" id="TIGR02532">
    <property type="entry name" value="IV_pilin_GFxxxE"/>
    <property type="match status" value="1"/>
</dbReference>
<dbReference type="Gene3D" id="3.30.700.10">
    <property type="entry name" value="Glycoprotein, Type 4 Pilin"/>
    <property type="match status" value="1"/>
</dbReference>
<protein>
    <recommendedName>
        <fullName evidence="9">Type II secretion system protein GspG C-terminal domain-containing protein</fullName>
    </recommendedName>
</protein>
<dbReference type="PRINTS" id="PR00813">
    <property type="entry name" value="BCTERIALGSPG"/>
</dbReference>
<dbReference type="InterPro" id="IPR045584">
    <property type="entry name" value="Pilin-like"/>
</dbReference>
<keyword evidence="2" id="KW-0488">Methylation</keyword>
<evidence type="ECO:0000256" key="3">
    <source>
        <dbReference type="ARBA" id="ARBA00022692"/>
    </source>
</evidence>
<evidence type="ECO:0000256" key="6">
    <source>
        <dbReference type="SAM" id="Phobius"/>
    </source>
</evidence>
<keyword evidence="3 6" id="KW-0812">Transmembrane</keyword>
<dbReference type="GO" id="GO:0016020">
    <property type="term" value="C:membrane"/>
    <property type="evidence" value="ECO:0007669"/>
    <property type="project" value="UniProtKB-SubCell"/>
</dbReference>
<accession>A0A0G0YWP1</accession>
<dbReference type="GO" id="GO:0015628">
    <property type="term" value="P:protein secretion by the type II secretion system"/>
    <property type="evidence" value="ECO:0007669"/>
    <property type="project" value="InterPro"/>
</dbReference>
<comment type="subcellular location">
    <subcellularLocation>
        <location evidence="1">Membrane</location>
        <topology evidence="1">Single-pass membrane protein</topology>
    </subcellularLocation>
</comment>
<evidence type="ECO:0000313" key="8">
    <source>
        <dbReference type="Proteomes" id="UP000034516"/>
    </source>
</evidence>
<keyword evidence="4 6" id="KW-1133">Transmembrane helix</keyword>
<proteinExistence type="predicted"/>
<name>A0A0G0YWP1_9BACT</name>
<dbReference type="InterPro" id="IPR000983">
    <property type="entry name" value="Bac_GSPG_pilin"/>
</dbReference>